<evidence type="ECO:0000313" key="4">
    <source>
        <dbReference type="Proteomes" id="UP001431209"/>
    </source>
</evidence>
<dbReference type="EMBL" id="JAOPGA020000870">
    <property type="protein sequence ID" value="KAL0482552.1"/>
    <property type="molecule type" value="Genomic_DNA"/>
</dbReference>
<dbReference type="Proteomes" id="UP001431209">
    <property type="component" value="Unassembled WGS sequence"/>
</dbReference>
<evidence type="ECO:0000313" key="3">
    <source>
        <dbReference type="EMBL" id="KAL0482552.1"/>
    </source>
</evidence>
<feature type="domain" description="C2H2-type" evidence="2">
    <location>
        <begin position="211"/>
        <end position="232"/>
    </location>
</feature>
<organism evidence="3 4">
    <name type="scientific">Acrasis kona</name>
    <dbReference type="NCBI Taxonomy" id="1008807"/>
    <lineage>
        <taxon>Eukaryota</taxon>
        <taxon>Discoba</taxon>
        <taxon>Heterolobosea</taxon>
        <taxon>Tetramitia</taxon>
        <taxon>Eutetramitia</taxon>
        <taxon>Acrasidae</taxon>
        <taxon>Acrasis</taxon>
    </lineage>
</organism>
<reference evidence="3 4" key="1">
    <citation type="submission" date="2024-03" db="EMBL/GenBank/DDBJ databases">
        <title>The Acrasis kona genome and developmental transcriptomes reveal deep origins of eukaryotic multicellular pathways.</title>
        <authorList>
            <person name="Sheikh S."/>
            <person name="Fu C.-J."/>
            <person name="Brown M.W."/>
            <person name="Baldauf S.L."/>
        </authorList>
    </citation>
    <scope>NUCLEOTIDE SEQUENCE [LARGE SCALE GENOMIC DNA]</scope>
    <source>
        <strain evidence="3 4">ATCC MYA-3509</strain>
    </source>
</reference>
<feature type="region of interest" description="Disordered" evidence="1">
    <location>
        <begin position="347"/>
        <end position="369"/>
    </location>
</feature>
<dbReference type="Pfam" id="PF25447">
    <property type="entry name" value="RING_ZNF598"/>
    <property type="match status" value="1"/>
</dbReference>
<feature type="compositionally biased region" description="Low complexity" evidence="1">
    <location>
        <begin position="10"/>
        <end position="20"/>
    </location>
</feature>
<feature type="compositionally biased region" description="Basic and acidic residues" evidence="1">
    <location>
        <begin position="568"/>
        <end position="579"/>
    </location>
</feature>
<evidence type="ECO:0000256" key="1">
    <source>
        <dbReference type="SAM" id="MobiDB-lite"/>
    </source>
</evidence>
<feature type="region of interest" description="Disordered" evidence="1">
    <location>
        <begin position="568"/>
        <end position="646"/>
    </location>
</feature>
<dbReference type="PANTHER" id="PTHR22938">
    <property type="entry name" value="ZINC FINGER PROTEIN 598"/>
    <property type="match status" value="1"/>
</dbReference>
<evidence type="ECO:0000259" key="2">
    <source>
        <dbReference type="PROSITE" id="PS00028"/>
    </source>
</evidence>
<accession>A0AAW2YYH7</accession>
<dbReference type="GO" id="GO:0043022">
    <property type="term" value="F:ribosome binding"/>
    <property type="evidence" value="ECO:0007669"/>
    <property type="project" value="TreeGrafter"/>
</dbReference>
<feature type="region of interest" description="Disordered" evidence="1">
    <location>
        <begin position="1"/>
        <end position="26"/>
    </location>
</feature>
<dbReference type="InterPro" id="IPR013087">
    <property type="entry name" value="Znf_C2H2_type"/>
</dbReference>
<feature type="region of interest" description="Disordered" evidence="1">
    <location>
        <begin position="511"/>
        <end position="535"/>
    </location>
</feature>
<dbReference type="PANTHER" id="PTHR22938:SF0">
    <property type="entry name" value="E3 UBIQUITIN-PROTEIN LIGASE ZNF598"/>
    <property type="match status" value="1"/>
</dbReference>
<dbReference type="GO" id="GO:0061630">
    <property type="term" value="F:ubiquitin protein ligase activity"/>
    <property type="evidence" value="ECO:0007669"/>
    <property type="project" value="InterPro"/>
</dbReference>
<feature type="compositionally biased region" description="Low complexity" evidence="1">
    <location>
        <begin position="589"/>
        <end position="602"/>
    </location>
</feature>
<dbReference type="AlphaFoldDB" id="A0AAW2YYH7"/>
<dbReference type="Pfam" id="PF23230">
    <property type="entry name" value="zf-C2H2_13"/>
    <property type="match status" value="1"/>
</dbReference>
<sequence length="646" mass="73886">MKKVQHGNVTSAPPSSTTSEEPTKKMKTKEKSKPTCLVCCNDIEFYNIYESCDHEDICYKCSLSMRVLLDDNTCCICKTPSERVIITQSQPKTFQEYKLKELKHDKEWNIYLENDLLLDKIRDLRDVKCRICEHEHANDEIPFAGSFFSNMHQLKTHVTKEHHLHYCILCLENRKVFLKEQKLYHNRDITNHLRFGENDAKHGRINGHPLCKFCNKRFYDDDQLFQHMYKRHETCHICERNGIQFEYFKDYPHLESHFESLHYVCKDPICMEKKFVVFSNELDLKAHELKEHVNKNKKLSRKEKEKYTRIDLGSASGLQPAEGIVPQRRPLRVGEVNSSVIRFVDSGGDGYYNDPPPREERYHRNKGGRSSRFGDFSQHSAFGNGSSSSNVPVMRIDPASGSSSSNSVTNVESIELKKEKGAALVKRMKEALGSREKYEEFRKLSQDFQKGLVLASDYYESYIQMFGDEQGRALFTDMVSVMPDKDERRKSALSMLHQQYLNKELIIDMNKKSKPLQSNNSSSSSSVKDDLEEQQELWPSLDAAAKSRGRLPNSAGWGAVDQDVVRRTLKKKEVPKGEDFPTLGGKSGGRALSSSSSSVDSGVWGGPPARAVTAPKKNNNNNNKKKETPQLELGNGMVVLKKKSKK</sequence>
<dbReference type="GO" id="GO:0072344">
    <property type="term" value="P:rescue of stalled ribosome"/>
    <property type="evidence" value="ECO:0007669"/>
    <property type="project" value="InterPro"/>
</dbReference>
<dbReference type="InterPro" id="IPR057634">
    <property type="entry name" value="PAH_ZNF598/HEL2"/>
</dbReference>
<dbReference type="Pfam" id="PF23202">
    <property type="entry name" value="PAH_ZNF598"/>
    <property type="match status" value="1"/>
</dbReference>
<comment type="caution">
    <text evidence="3">The sequence shown here is derived from an EMBL/GenBank/DDBJ whole genome shotgun (WGS) entry which is preliminary data.</text>
</comment>
<proteinExistence type="predicted"/>
<dbReference type="GO" id="GO:0016567">
    <property type="term" value="P:protein ubiquitination"/>
    <property type="evidence" value="ECO:0007669"/>
    <property type="project" value="TreeGrafter"/>
</dbReference>
<dbReference type="SMART" id="SM00355">
    <property type="entry name" value="ZnF_C2H2"/>
    <property type="match status" value="4"/>
</dbReference>
<protein>
    <recommendedName>
        <fullName evidence="2">C2H2-type domain-containing protein</fullName>
    </recommendedName>
</protein>
<dbReference type="PROSITE" id="PS00028">
    <property type="entry name" value="ZINC_FINGER_C2H2_1"/>
    <property type="match status" value="1"/>
</dbReference>
<dbReference type="InterPro" id="IPR044288">
    <property type="entry name" value="ZNF598/HEL2"/>
</dbReference>
<gene>
    <name evidence="3" type="ORF">AKO1_014439</name>
</gene>
<dbReference type="InterPro" id="IPR056437">
    <property type="entry name" value="Znf-C2H2_ZNF598/HEL2"/>
</dbReference>
<keyword evidence="4" id="KW-1185">Reference proteome</keyword>
<name>A0AAW2YYH7_9EUKA</name>